<dbReference type="Pfam" id="PF00535">
    <property type="entry name" value="Glycos_transf_2"/>
    <property type="match status" value="1"/>
</dbReference>
<sequence>MKTALLISTYNWPEALNLVLKSVKNQSTAPDEIVIADDGSTEETANVIKKHKDQGLPIKHVWQEDEGFRRTSILNKAIAQATSDYIIQTDGDCILHKDFVRDHINNTKTGTFQFGSRVNIQEEALQEIFEEGRISYDFFASGIKKRTRSLHIPFLSSFYKQKNELSKKVRGCNLSFWRKDFIEINGYNEDMTGWGQEDSEMVVRLLNKGVDGKRLRYAGIVYHIWHKESSKEKSIVNREIQQRAMDEKMVSCENGIEKYL</sequence>
<feature type="domain" description="Glycosyltransferase 2-like" evidence="2">
    <location>
        <begin position="6"/>
        <end position="129"/>
    </location>
</feature>
<dbReference type="Proteomes" id="UP001245285">
    <property type="component" value="Unassembled WGS sequence"/>
</dbReference>
<protein>
    <submittedName>
        <fullName evidence="4">Glycosyltransferase family 2 protein</fullName>
    </submittedName>
</protein>
<dbReference type="PANTHER" id="PTHR43685:SF3">
    <property type="entry name" value="SLR2126 PROTEIN"/>
    <property type="match status" value="1"/>
</dbReference>
<evidence type="ECO:0000313" key="4">
    <source>
        <dbReference type="EMBL" id="MDT0647846.1"/>
    </source>
</evidence>
<evidence type="ECO:0000313" key="5">
    <source>
        <dbReference type="Proteomes" id="UP001245285"/>
    </source>
</evidence>
<dbReference type="InterPro" id="IPR001173">
    <property type="entry name" value="Glyco_trans_2-like"/>
</dbReference>
<keyword evidence="5" id="KW-1185">Reference proteome</keyword>
<proteinExistence type="predicted"/>
<dbReference type="Gene3D" id="3.90.550.10">
    <property type="entry name" value="Spore Coat Polysaccharide Biosynthesis Protein SpsA, Chain A"/>
    <property type="match status" value="1"/>
</dbReference>
<organism evidence="4 5">
    <name type="scientific">Autumnicola lenta</name>
    <dbReference type="NCBI Taxonomy" id="3075593"/>
    <lineage>
        <taxon>Bacteria</taxon>
        <taxon>Pseudomonadati</taxon>
        <taxon>Bacteroidota</taxon>
        <taxon>Flavobacteriia</taxon>
        <taxon>Flavobacteriales</taxon>
        <taxon>Flavobacteriaceae</taxon>
        <taxon>Autumnicola</taxon>
    </lineage>
</organism>
<comment type="caution">
    <text evidence="4">The sequence shown here is derived from an EMBL/GenBank/DDBJ whole genome shotgun (WGS) entry which is preliminary data.</text>
</comment>
<dbReference type="CDD" id="cd06420">
    <property type="entry name" value="GT2_Chondriotin_Pol_N"/>
    <property type="match status" value="1"/>
</dbReference>
<name>A0ABU3CNE4_9FLAO</name>
<accession>A0ABU3CNE4</accession>
<dbReference type="InterPro" id="IPR029044">
    <property type="entry name" value="Nucleotide-diphossugar_trans"/>
</dbReference>
<dbReference type="InterPro" id="IPR027791">
    <property type="entry name" value="Galactosyl_T_C"/>
</dbReference>
<evidence type="ECO:0000256" key="1">
    <source>
        <dbReference type="ARBA" id="ARBA00022679"/>
    </source>
</evidence>
<feature type="domain" description="Galactosyltransferase C-terminal" evidence="3">
    <location>
        <begin position="166"/>
        <end position="227"/>
    </location>
</feature>
<dbReference type="InterPro" id="IPR050834">
    <property type="entry name" value="Glycosyltransf_2"/>
</dbReference>
<keyword evidence="1" id="KW-0808">Transferase</keyword>
<dbReference type="Pfam" id="PF02709">
    <property type="entry name" value="Glyco_transf_7C"/>
    <property type="match status" value="1"/>
</dbReference>
<dbReference type="PANTHER" id="PTHR43685">
    <property type="entry name" value="GLYCOSYLTRANSFERASE"/>
    <property type="match status" value="1"/>
</dbReference>
<gene>
    <name evidence="4" type="ORF">RM545_14190</name>
</gene>
<evidence type="ECO:0000259" key="3">
    <source>
        <dbReference type="Pfam" id="PF02709"/>
    </source>
</evidence>
<evidence type="ECO:0000259" key="2">
    <source>
        <dbReference type="Pfam" id="PF00535"/>
    </source>
</evidence>
<dbReference type="SUPFAM" id="SSF53448">
    <property type="entry name" value="Nucleotide-diphospho-sugar transferases"/>
    <property type="match status" value="1"/>
</dbReference>
<reference evidence="4 5" key="1">
    <citation type="submission" date="2023-09" db="EMBL/GenBank/DDBJ databases">
        <authorList>
            <person name="Rey-Velasco X."/>
        </authorList>
    </citation>
    <scope>NUCLEOTIDE SEQUENCE [LARGE SCALE GENOMIC DNA]</scope>
    <source>
        <strain evidence="4 5">F260</strain>
    </source>
</reference>
<dbReference type="EMBL" id="JAVRHO010000022">
    <property type="protein sequence ID" value="MDT0647846.1"/>
    <property type="molecule type" value="Genomic_DNA"/>
</dbReference>
<dbReference type="RefSeq" id="WP_311495948.1">
    <property type="nucleotide sequence ID" value="NZ_JAVRHO010000022.1"/>
</dbReference>